<keyword evidence="1" id="KW-0472">Membrane</keyword>
<accession>A0A478FSF9</accession>
<feature type="transmembrane region" description="Helical" evidence="1">
    <location>
        <begin position="12"/>
        <end position="29"/>
    </location>
</feature>
<reference evidence="2 3" key="1">
    <citation type="submission" date="2019-01" db="EMBL/GenBank/DDBJ databases">
        <title>Draft genome sequences of Candidatus Mycoplasma haemohominis SWG34-3 identified from a patient with pyrexia, anemia and liver dysfunction.</title>
        <authorList>
            <person name="Sekizuka T."/>
            <person name="Hattori N."/>
            <person name="Katano H."/>
            <person name="Takuma T."/>
            <person name="Ito T."/>
            <person name="Arai N."/>
            <person name="Yanai R."/>
            <person name="Ishii S."/>
            <person name="Miura Y."/>
            <person name="Tokunaga T."/>
            <person name="Watanabe H."/>
            <person name="Nomura N."/>
            <person name="Eguchi J."/>
            <person name="Arai T."/>
            <person name="Hasegawa H."/>
            <person name="Nakamaki T."/>
            <person name="Wakita T."/>
            <person name="Niki Y."/>
            <person name="Kuroda M."/>
        </authorList>
    </citation>
    <scope>NUCLEOTIDE SEQUENCE [LARGE SCALE GENOMIC DNA]</scope>
    <source>
        <strain evidence="2">SWG34-3</strain>
    </source>
</reference>
<keyword evidence="1" id="KW-1133">Transmembrane helix</keyword>
<keyword evidence="1" id="KW-0812">Transmembrane</keyword>
<evidence type="ECO:0000313" key="2">
    <source>
        <dbReference type="EMBL" id="GCE64014.1"/>
    </source>
</evidence>
<comment type="caution">
    <text evidence="2">The sequence shown here is derived from an EMBL/GenBank/DDBJ whole genome shotgun (WGS) entry which is preliminary data.</text>
</comment>
<sequence length="379" mass="43455">MKVFSYLFTKYGIPILFVGSIGGGVKLYFNKTWYSFQSVSSAKEFLDANLPALEKHKSYLEVLQEAKYTVVNKDTSEQVLQNILTQRLFPTRHAQLHYPVNRMFSGSKAVTFKQQTYTNQGGKTIKYLEKPTKEDTENLKQACIQALAGTKPESQFAVPRDNATKENKETFSELSRLREWCTEPKVKHVLARHKLTLLNTDENKHEDDTDWKEVIAGGWFKKEGDKKNWESQTFIKDTSTFLGNKKDSNGIESISDVTEEQIKALKKQCQVALEKNFERKSFYLTKDFIDDIKDGNKPDSIDEFQEAALFCSKPMSAGDYVKKAMQGIVDEKLDAADKQDYCFVDGKDKPNDYSEIKTNNPMSGKTFWCAVRMVYDPKK</sequence>
<name>A0A478FSF9_9MOLU</name>
<proteinExistence type="predicted"/>
<dbReference type="Proteomes" id="UP000324831">
    <property type="component" value="Unassembled WGS sequence"/>
</dbReference>
<dbReference type="EMBL" id="BIMN01000007">
    <property type="protein sequence ID" value="GCE64014.1"/>
    <property type="molecule type" value="Genomic_DNA"/>
</dbReference>
<protein>
    <submittedName>
        <fullName evidence="2">Uncharacterized protein</fullName>
    </submittedName>
</protein>
<organism evidence="2 3">
    <name type="scientific">Candidatus Mycoplasma haematohominis</name>
    <dbReference type="NCBI Taxonomy" id="1494318"/>
    <lineage>
        <taxon>Bacteria</taxon>
        <taxon>Bacillati</taxon>
        <taxon>Mycoplasmatota</taxon>
        <taxon>Mollicutes</taxon>
        <taxon>Mycoplasmataceae</taxon>
        <taxon>Mycoplasma</taxon>
    </lineage>
</organism>
<gene>
    <name evidence="2" type="ORF">MHSWG343_10220</name>
</gene>
<evidence type="ECO:0000313" key="3">
    <source>
        <dbReference type="Proteomes" id="UP000324831"/>
    </source>
</evidence>
<evidence type="ECO:0000256" key="1">
    <source>
        <dbReference type="SAM" id="Phobius"/>
    </source>
</evidence>
<dbReference type="AlphaFoldDB" id="A0A478FSF9"/>